<keyword evidence="1" id="KW-0961">Cell wall biogenesis/degradation</keyword>
<dbReference type="GO" id="GO:0005886">
    <property type="term" value="C:plasma membrane"/>
    <property type="evidence" value="ECO:0007669"/>
    <property type="project" value="UniProtKB-SubCell"/>
</dbReference>
<dbReference type="GO" id="GO:0008932">
    <property type="term" value="F:lytic endotransglycosylase activity"/>
    <property type="evidence" value="ECO:0007669"/>
    <property type="project" value="UniProtKB-UniRule"/>
</dbReference>
<dbReference type="RefSeq" id="WP_078424461.1">
    <property type="nucleotide sequence ID" value="NZ_CP017258.1"/>
</dbReference>
<name>A0A1S6U790_9BACT</name>
<reference evidence="3" key="1">
    <citation type="submission" date="2016-09" db="EMBL/GenBank/DDBJ databases">
        <title>Comparative genomics of the Campylobacter concisus group.</title>
        <authorList>
            <person name="Miller W.G."/>
            <person name="Yee E."/>
            <person name="Chapman M.H."/>
            <person name="Huynh S."/>
            <person name="Bono J.L."/>
            <person name="On S.L.W."/>
            <person name="StLeger J."/>
            <person name="Foster G."/>
            <person name="Parker C.T."/>
        </authorList>
    </citation>
    <scope>NUCLEOTIDE SEQUENCE [LARGE SCALE GENOMIC DNA]</scope>
    <source>
        <strain evidence="3">RM18021</strain>
    </source>
</reference>
<keyword evidence="1" id="KW-1003">Cell membrane</keyword>
<comment type="similarity">
    <text evidence="1">Belongs to the transglycosylase MltG family.</text>
</comment>
<sequence length="313" mass="35794">MIKNIKKISIAFMIFDTFFIFALSVFFYLSQPINTSKVVFVPKGGVSEIITYLASRNFKLSSIDKYVVVFLGHIQSGWIDMKTTKLSRIDFLKQLTVAKAAMTKITLIPGETNIVFLNDIANQLKLDSDKLLQEYKLIAPLQDGYLIPDTYVIPIGMSEKHLIYYLVNLSKKIHKELSNKIYGEYNERKWNKILTIASIVQKEAANDNEMPLVASVIYNRLAKNMRLQMDGTLNYGKYSHEKVTAQRIRSDNSEFNTYLNNGLPPSPVCAVSINAIKAAISPAKSDYLYFVLDRKNKRHKFSKTLKEHNENIK</sequence>
<feature type="site" description="Important for catalytic activity" evidence="1">
    <location>
        <position position="203"/>
    </location>
</feature>
<organism evidence="2 3">
    <name type="scientific">Campylobacter pinnipediorum subsp. caledonicus</name>
    <dbReference type="NCBI Taxonomy" id="1874362"/>
    <lineage>
        <taxon>Bacteria</taxon>
        <taxon>Pseudomonadati</taxon>
        <taxon>Campylobacterota</taxon>
        <taxon>Epsilonproteobacteria</taxon>
        <taxon>Campylobacterales</taxon>
        <taxon>Campylobacteraceae</taxon>
        <taxon>Campylobacter</taxon>
    </lineage>
</organism>
<dbReference type="GO" id="GO:0009252">
    <property type="term" value="P:peptidoglycan biosynthetic process"/>
    <property type="evidence" value="ECO:0007669"/>
    <property type="project" value="UniProtKB-UniRule"/>
</dbReference>
<keyword evidence="1" id="KW-1133">Transmembrane helix</keyword>
<dbReference type="EMBL" id="CP017258">
    <property type="protein sequence ID" value="AQW87616.1"/>
    <property type="molecule type" value="Genomic_DNA"/>
</dbReference>
<dbReference type="EC" id="4.2.2.29" evidence="1"/>
<dbReference type="PANTHER" id="PTHR30518">
    <property type="entry name" value="ENDOLYTIC MUREIN TRANSGLYCOSYLASE"/>
    <property type="match status" value="1"/>
</dbReference>
<feature type="transmembrane region" description="Helical" evidence="1">
    <location>
        <begin position="12"/>
        <end position="29"/>
    </location>
</feature>
<dbReference type="AlphaFoldDB" id="A0A1S6U790"/>
<dbReference type="HAMAP" id="MF_02065">
    <property type="entry name" value="MltG"/>
    <property type="match status" value="1"/>
</dbReference>
<accession>A0A1S6U790</accession>
<dbReference type="GO" id="GO:0071555">
    <property type="term" value="P:cell wall organization"/>
    <property type="evidence" value="ECO:0007669"/>
    <property type="project" value="UniProtKB-KW"/>
</dbReference>
<dbReference type="Pfam" id="PF02618">
    <property type="entry name" value="YceG"/>
    <property type="match status" value="1"/>
</dbReference>
<dbReference type="Gene3D" id="3.30.160.60">
    <property type="entry name" value="Classic Zinc Finger"/>
    <property type="match status" value="1"/>
</dbReference>
<gene>
    <name evidence="1" type="primary">mltG</name>
    <name evidence="2" type="ORF">CPIN18021_0805</name>
</gene>
<keyword evidence="1" id="KW-0456">Lyase</keyword>
<keyword evidence="3" id="KW-1185">Reference proteome</keyword>
<dbReference type="InterPro" id="IPR003770">
    <property type="entry name" value="MLTG-like"/>
</dbReference>
<evidence type="ECO:0000256" key="1">
    <source>
        <dbReference type="HAMAP-Rule" id="MF_02065"/>
    </source>
</evidence>
<dbReference type="NCBIfam" id="TIGR00247">
    <property type="entry name" value="endolytic transglycosylase MltG"/>
    <property type="match status" value="1"/>
</dbReference>
<evidence type="ECO:0000313" key="3">
    <source>
        <dbReference type="Proteomes" id="UP000190868"/>
    </source>
</evidence>
<dbReference type="PANTHER" id="PTHR30518:SF2">
    <property type="entry name" value="ENDOLYTIC MUREIN TRANSGLYCOSYLASE"/>
    <property type="match status" value="1"/>
</dbReference>
<comment type="subcellular location">
    <subcellularLocation>
        <location evidence="1">Cell membrane</location>
        <topology evidence="1">Single-pass membrane protein</topology>
    </subcellularLocation>
</comment>
<comment type="catalytic activity">
    <reaction evidence="1">
        <text>a peptidoglycan chain = a peptidoglycan chain with N-acetyl-1,6-anhydromuramyl-[peptide] at the reducing end + a peptidoglycan chain with N-acetylglucosamine at the non-reducing end.</text>
        <dbReference type="EC" id="4.2.2.29"/>
    </reaction>
</comment>
<proteinExistence type="inferred from homology"/>
<protein>
    <recommendedName>
        <fullName evidence="1">Endolytic murein transglycosylase</fullName>
        <ecNumber evidence="1">4.2.2.29</ecNumber>
    </recommendedName>
    <alternativeName>
        <fullName evidence="1">Peptidoglycan lytic transglycosylase</fullName>
    </alternativeName>
    <alternativeName>
        <fullName evidence="1">Peptidoglycan polymerization terminase</fullName>
    </alternativeName>
</protein>
<keyword evidence="1" id="KW-0812">Transmembrane</keyword>
<comment type="function">
    <text evidence="1">Functions as a peptidoglycan terminase that cleaves nascent peptidoglycan strands endolytically to terminate their elongation.</text>
</comment>
<dbReference type="Proteomes" id="UP000190868">
    <property type="component" value="Chromosome"/>
</dbReference>
<keyword evidence="1" id="KW-0472">Membrane</keyword>
<evidence type="ECO:0000313" key="2">
    <source>
        <dbReference type="EMBL" id="AQW87616.1"/>
    </source>
</evidence>